<dbReference type="InterPro" id="IPR029063">
    <property type="entry name" value="SAM-dependent_MTases_sf"/>
</dbReference>
<dbReference type="OrthoDB" id="9760689at2"/>
<gene>
    <name evidence="1" type="ORF">Thini_2845</name>
</gene>
<dbReference type="GO" id="GO:0032259">
    <property type="term" value="P:methylation"/>
    <property type="evidence" value="ECO:0007669"/>
    <property type="project" value="UniProtKB-KW"/>
</dbReference>
<keyword evidence="1" id="KW-0808">Transferase</keyword>
<accession>A0A656HEN2</accession>
<dbReference type="Pfam" id="PF13489">
    <property type="entry name" value="Methyltransf_23"/>
    <property type="match status" value="1"/>
</dbReference>
<sequence length="218" mass="24289">MTILYKISDWDSYAESHLSVLPSVQLEVYRTVARYMRGKVADFGCGTARITPFLAGREGVSGYVGVDYAQDMVAKADWLLEQLGAKDFSVLYAKIEEVSGYVFDSALSINSYYTWPDPLVVLSHISSLLKPGAPFILVTPNQTLDMRKLAQEADKELLGHPHYPAFRQKNLELAGNEKAVFVGMDTLVRQLQASGFRLVSCHQDFYLGGLNFIHAEKA</sequence>
<dbReference type="Proteomes" id="UP000005317">
    <property type="component" value="Unassembled WGS sequence"/>
</dbReference>
<dbReference type="Gene3D" id="3.40.50.150">
    <property type="entry name" value="Vaccinia Virus protein VP39"/>
    <property type="match status" value="1"/>
</dbReference>
<proteinExistence type="predicted"/>
<dbReference type="SUPFAM" id="SSF53335">
    <property type="entry name" value="S-adenosyl-L-methionine-dependent methyltransferases"/>
    <property type="match status" value="1"/>
</dbReference>
<dbReference type="GO" id="GO:0008168">
    <property type="term" value="F:methyltransferase activity"/>
    <property type="evidence" value="ECO:0007669"/>
    <property type="project" value="UniProtKB-KW"/>
</dbReference>
<keyword evidence="2" id="KW-1185">Reference proteome</keyword>
<organism evidence="1 2">
    <name type="scientific">Thiothrix nivea (strain ATCC 35100 / DSM 5205 / JP2)</name>
    <dbReference type="NCBI Taxonomy" id="870187"/>
    <lineage>
        <taxon>Bacteria</taxon>
        <taxon>Pseudomonadati</taxon>
        <taxon>Pseudomonadota</taxon>
        <taxon>Gammaproteobacteria</taxon>
        <taxon>Thiotrichales</taxon>
        <taxon>Thiotrichaceae</taxon>
        <taxon>Thiothrix</taxon>
    </lineage>
</organism>
<evidence type="ECO:0000313" key="2">
    <source>
        <dbReference type="Proteomes" id="UP000005317"/>
    </source>
</evidence>
<dbReference type="RefSeq" id="WP_002709283.1">
    <property type="nucleotide sequence ID" value="NZ_JH651384.1"/>
</dbReference>
<dbReference type="PANTHER" id="PTHR43861">
    <property type="entry name" value="TRANS-ACONITATE 2-METHYLTRANSFERASE-RELATED"/>
    <property type="match status" value="1"/>
</dbReference>
<keyword evidence="1" id="KW-0489">Methyltransferase</keyword>
<dbReference type="AlphaFoldDB" id="A0A656HEN2"/>
<dbReference type="CDD" id="cd02440">
    <property type="entry name" value="AdoMet_MTases"/>
    <property type="match status" value="1"/>
</dbReference>
<dbReference type="EMBL" id="JH651384">
    <property type="protein sequence ID" value="EIJ35378.1"/>
    <property type="molecule type" value="Genomic_DNA"/>
</dbReference>
<name>A0A656HEN2_THINJ</name>
<evidence type="ECO:0000313" key="1">
    <source>
        <dbReference type="EMBL" id="EIJ35378.1"/>
    </source>
</evidence>
<protein>
    <submittedName>
        <fullName evidence="1">Methyltransferase type 12</fullName>
    </submittedName>
</protein>
<reference evidence="2" key="1">
    <citation type="journal article" date="2011" name="Stand. Genomic Sci.">
        <title>Genome sequence of the filamentous, gliding Thiothrix nivea neotype strain (JP2(T)).</title>
        <authorList>
            <person name="Lapidus A."/>
            <person name="Nolan M."/>
            <person name="Lucas S."/>
            <person name="Glavina Del Rio T."/>
            <person name="Tice H."/>
            <person name="Cheng J.F."/>
            <person name="Tapia R."/>
            <person name="Han C."/>
            <person name="Goodwin L."/>
            <person name="Pitluck S."/>
            <person name="Liolios K."/>
            <person name="Pagani I."/>
            <person name="Ivanova N."/>
            <person name="Huntemann M."/>
            <person name="Mavromatis K."/>
            <person name="Mikhailova N."/>
            <person name="Pati A."/>
            <person name="Chen A."/>
            <person name="Palaniappan K."/>
            <person name="Land M."/>
            <person name="Brambilla E.M."/>
            <person name="Rohde M."/>
            <person name="Abt B."/>
            <person name="Verbarg S."/>
            <person name="Goker M."/>
            <person name="Bristow J."/>
            <person name="Eisen J.A."/>
            <person name="Markowitz V."/>
            <person name="Hugenholtz P."/>
            <person name="Kyrpides N.C."/>
            <person name="Klenk H.P."/>
            <person name="Woyke T."/>
        </authorList>
    </citation>
    <scope>NUCLEOTIDE SEQUENCE [LARGE SCALE GENOMIC DNA]</scope>
    <source>
        <strain evidence="2">ATCC 35100 / DSM 5205 / JP2</strain>
    </source>
</reference>